<comment type="similarity">
    <text evidence="7">Belongs to the NAGSA dehydrogenase family. Type 1 subfamily.</text>
</comment>
<comment type="caution">
    <text evidence="10">The sequence shown here is derived from an EMBL/GenBank/DDBJ whole genome shotgun (WGS) entry which is preliminary data.</text>
</comment>
<dbReference type="GO" id="GO:0003942">
    <property type="term" value="F:N-acetyl-gamma-glutamyl-phosphate reductase activity"/>
    <property type="evidence" value="ECO:0007669"/>
    <property type="project" value="UniProtKB-UniRule"/>
</dbReference>
<reference evidence="10" key="1">
    <citation type="submission" date="2023-07" db="EMBL/GenBank/DDBJ databases">
        <title>Between Cages and Wild: Unraveling the Impact of Captivity on Animal Microbiomes and Antimicrobial Resistance.</title>
        <authorList>
            <person name="Schmartz G.P."/>
            <person name="Rehner J."/>
            <person name="Schuff M.J."/>
            <person name="Becker S.L."/>
            <person name="Kravczyk M."/>
            <person name="Gurevich A."/>
            <person name="Francke R."/>
            <person name="Mueller R."/>
            <person name="Keller V."/>
            <person name="Keller A."/>
        </authorList>
    </citation>
    <scope>NUCLEOTIDE SEQUENCE</scope>
    <source>
        <strain evidence="10">S12M_St_49</strain>
    </source>
</reference>
<dbReference type="CDD" id="cd17895">
    <property type="entry name" value="AGPR_1_N"/>
    <property type="match status" value="1"/>
</dbReference>
<dbReference type="PROSITE" id="PS01224">
    <property type="entry name" value="ARGC"/>
    <property type="match status" value="1"/>
</dbReference>
<dbReference type="EMBL" id="JAUMVS010000026">
    <property type="protein sequence ID" value="MDO4841555.1"/>
    <property type="molecule type" value="Genomic_DNA"/>
</dbReference>
<dbReference type="NCBIfam" id="TIGR01850">
    <property type="entry name" value="argC"/>
    <property type="match status" value="1"/>
</dbReference>
<evidence type="ECO:0000256" key="6">
    <source>
        <dbReference type="ARBA" id="ARBA00050557"/>
    </source>
</evidence>
<dbReference type="Pfam" id="PF01118">
    <property type="entry name" value="Semialdhyde_dh"/>
    <property type="match status" value="1"/>
</dbReference>
<dbReference type="EC" id="1.2.1.38" evidence="7"/>
<keyword evidence="3 7" id="KW-0028">Amino-acid biosynthesis</keyword>
<comment type="pathway">
    <text evidence="1 7">Amino-acid biosynthesis; L-arginine biosynthesis; N(2)-acetyl-L-ornithine from L-glutamate: step 3/4.</text>
</comment>
<dbReference type="InterPro" id="IPR000706">
    <property type="entry name" value="AGPR_type-1"/>
</dbReference>
<evidence type="ECO:0000256" key="1">
    <source>
        <dbReference type="ARBA" id="ARBA00004862"/>
    </source>
</evidence>
<evidence type="ECO:0000256" key="2">
    <source>
        <dbReference type="ARBA" id="ARBA00022571"/>
    </source>
</evidence>
<accession>A0AA43RGY8</accession>
<dbReference type="PANTHER" id="PTHR32338:SF10">
    <property type="entry name" value="N-ACETYL-GAMMA-GLUTAMYL-PHOSPHATE REDUCTASE, CHLOROPLASTIC-RELATED"/>
    <property type="match status" value="1"/>
</dbReference>
<dbReference type="InterPro" id="IPR023013">
    <property type="entry name" value="AGPR_AS"/>
</dbReference>
<dbReference type="Proteomes" id="UP001168575">
    <property type="component" value="Unassembled WGS sequence"/>
</dbReference>
<comment type="catalytic activity">
    <reaction evidence="6 7">
        <text>N-acetyl-L-glutamate 5-semialdehyde + phosphate + NADP(+) = N-acetyl-L-glutamyl 5-phosphate + NADPH + H(+)</text>
        <dbReference type="Rhea" id="RHEA:21588"/>
        <dbReference type="ChEBI" id="CHEBI:15378"/>
        <dbReference type="ChEBI" id="CHEBI:29123"/>
        <dbReference type="ChEBI" id="CHEBI:43474"/>
        <dbReference type="ChEBI" id="CHEBI:57783"/>
        <dbReference type="ChEBI" id="CHEBI:57936"/>
        <dbReference type="ChEBI" id="CHEBI:58349"/>
        <dbReference type="EC" id="1.2.1.38"/>
    </reaction>
</comment>
<dbReference type="Gene3D" id="3.40.50.720">
    <property type="entry name" value="NAD(P)-binding Rossmann-like Domain"/>
    <property type="match status" value="1"/>
</dbReference>
<dbReference type="GO" id="GO:0051287">
    <property type="term" value="F:NAD binding"/>
    <property type="evidence" value="ECO:0007669"/>
    <property type="project" value="InterPro"/>
</dbReference>
<dbReference type="Pfam" id="PF22698">
    <property type="entry name" value="Semialdhyde_dhC_1"/>
    <property type="match status" value="1"/>
</dbReference>
<dbReference type="FunFam" id="3.30.360.10:FF:000014">
    <property type="entry name" value="N-acetyl-gamma-glutamyl-phosphate reductase"/>
    <property type="match status" value="1"/>
</dbReference>
<keyword evidence="5 7" id="KW-0560">Oxidoreductase</keyword>
<keyword evidence="2 7" id="KW-0055">Arginine biosynthesis</keyword>
<dbReference type="InterPro" id="IPR050085">
    <property type="entry name" value="AGPR"/>
</dbReference>
<dbReference type="Gene3D" id="3.30.360.10">
    <property type="entry name" value="Dihydrodipicolinate Reductase, domain 2"/>
    <property type="match status" value="1"/>
</dbReference>
<evidence type="ECO:0000256" key="8">
    <source>
        <dbReference type="PROSITE-ProRule" id="PRU10010"/>
    </source>
</evidence>
<feature type="domain" description="Semialdehyde dehydrogenase NAD-binding" evidence="9">
    <location>
        <begin position="3"/>
        <end position="143"/>
    </location>
</feature>
<keyword evidence="7" id="KW-0963">Cytoplasm</keyword>
<evidence type="ECO:0000256" key="7">
    <source>
        <dbReference type="HAMAP-Rule" id="MF_00150"/>
    </source>
</evidence>
<dbReference type="InterPro" id="IPR036291">
    <property type="entry name" value="NAD(P)-bd_dom_sf"/>
</dbReference>
<sequence length="353" mass="37682">MKNVGVVGAAGYAGIQAVAILANHPEFNLVTIASDSNEGTALEELYPAFTQTEAGKMKFATTDEVLAADLDAVFLAVPHKASLSITPKFVEKGVRVIDLSADFRLEDPQVYEKWYGVPHTELELLKNRDFGLPELFPEDMARAHQKQEAGEDVVVACAGCYVTASSLAAKPFVSSDWFDDCMPPVIDAISGLTGAGKKAAAKTMYVNVAQNYSVYGVASHRHTPEIEQILGTNVVFTPHLAPANRGILSTVTMKLKGDVQLSAEELHERYAKFYEGSEFVKVLPLGQFPQTSNVAGTNFAHIGVAVNEERGVVIAVAAIDNLVKGAAGQAVQCANLVFGFAENAGLDKVALPV</sequence>
<evidence type="ECO:0000256" key="5">
    <source>
        <dbReference type="ARBA" id="ARBA00023002"/>
    </source>
</evidence>
<dbReference type="GO" id="GO:0005737">
    <property type="term" value="C:cytoplasm"/>
    <property type="evidence" value="ECO:0007669"/>
    <property type="project" value="UniProtKB-SubCell"/>
</dbReference>
<keyword evidence="11" id="KW-1185">Reference proteome</keyword>
<dbReference type="SUPFAM" id="SSF55347">
    <property type="entry name" value="Glyceraldehyde-3-phosphate dehydrogenase-like, C-terminal domain"/>
    <property type="match status" value="1"/>
</dbReference>
<dbReference type="SMART" id="SM00859">
    <property type="entry name" value="Semialdhyde_dh"/>
    <property type="match status" value="1"/>
</dbReference>
<evidence type="ECO:0000256" key="3">
    <source>
        <dbReference type="ARBA" id="ARBA00022605"/>
    </source>
</evidence>
<evidence type="ECO:0000313" key="11">
    <source>
        <dbReference type="Proteomes" id="UP001168575"/>
    </source>
</evidence>
<proteinExistence type="inferred from homology"/>
<keyword evidence="4 7" id="KW-0521">NADP</keyword>
<dbReference type="GO" id="GO:0070401">
    <property type="term" value="F:NADP+ binding"/>
    <property type="evidence" value="ECO:0007669"/>
    <property type="project" value="InterPro"/>
</dbReference>
<dbReference type="PANTHER" id="PTHR32338">
    <property type="entry name" value="N-ACETYL-GAMMA-GLUTAMYL-PHOSPHATE REDUCTASE, CHLOROPLASTIC-RELATED-RELATED"/>
    <property type="match status" value="1"/>
</dbReference>
<gene>
    <name evidence="7 10" type="primary">argC</name>
    <name evidence="10" type="ORF">Q3982_02635</name>
</gene>
<feature type="active site" evidence="7 8">
    <location>
        <position position="160"/>
    </location>
</feature>
<dbReference type="InterPro" id="IPR000534">
    <property type="entry name" value="Semialdehyde_DH_NAD-bd"/>
</dbReference>
<name>A0AA43RGY8_9ACTN</name>
<evidence type="ECO:0000313" key="10">
    <source>
        <dbReference type="EMBL" id="MDO4841555.1"/>
    </source>
</evidence>
<protein>
    <recommendedName>
        <fullName evidence="7">N-acetyl-gamma-glutamyl-phosphate reductase</fullName>
        <shortName evidence="7">AGPR</shortName>
        <ecNumber evidence="7">1.2.1.38</ecNumber>
    </recommendedName>
    <alternativeName>
        <fullName evidence="7">N-acetyl-glutamate semialdehyde dehydrogenase</fullName>
        <shortName evidence="7">NAGSA dehydrogenase</shortName>
    </alternativeName>
</protein>
<dbReference type="InterPro" id="IPR058924">
    <property type="entry name" value="AGPR_dimerisation_dom"/>
</dbReference>
<comment type="function">
    <text evidence="7">Catalyzes the NADPH-dependent reduction of N-acetyl-5-glutamyl phosphate to yield N-acetyl-L-glutamate 5-semialdehyde.</text>
</comment>
<evidence type="ECO:0000259" key="9">
    <source>
        <dbReference type="SMART" id="SM00859"/>
    </source>
</evidence>
<dbReference type="HAMAP" id="MF_00150">
    <property type="entry name" value="ArgC_type1"/>
    <property type="match status" value="1"/>
</dbReference>
<evidence type="ECO:0000256" key="4">
    <source>
        <dbReference type="ARBA" id="ARBA00022857"/>
    </source>
</evidence>
<dbReference type="CDD" id="cd23934">
    <property type="entry name" value="AGPR_1_C"/>
    <property type="match status" value="1"/>
</dbReference>
<organism evidence="10 11">
    <name type="scientific">Phoenicibacter congonensis</name>
    <dbReference type="NCBI Taxonomy" id="1944646"/>
    <lineage>
        <taxon>Bacteria</taxon>
        <taxon>Bacillati</taxon>
        <taxon>Actinomycetota</taxon>
        <taxon>Coriobacteriia</taxon>
        <taxon>Eggerthellales</taxon>
        <taxon>Eggerthellaceae</taxon>
        <taxon>Phoenicibacter</taxon>
    </lineage>
</organism>
<dbReference type="SUPFAM" id="SSF51735">
    <property type="entry name" value="NAD(P)-binding Rossmann-fold domains"/>
    <property type="match status" value="1"/>
</dbReference>
<dbReference type="AlphaFoldDB" id="A0AA43RGY8"/>
<dbReference type="GO" id="GO:0006526">
    <property type="term" value="P:L-arginine biosynthetic process"/>
    <property type="evidence" value="ECO:0007669"/>
    <property type="project" value="UniProtKB-UniRule"/>
</dbReference>
<comment type="subcellular location">
    <subcellularLocation>
        <location evidence="7">Cytoplasm</location>
    </subcellularLocation>
</comment>